<dbReference type="GO" id="GO:0008270">
    <property type="term" value="F:zinc ion binding"/>
    <property type="evidence" value="ECO:0007669"/>
    <property type="project" value="UniProtKB-KW"/>
</dbReference>
<proteinExistence type="predicted"/>
<organism evidence="1 2">
    <name type="scientific">Flavonifractor plautii</name>
    <name type="common">Fusobacterium plautii</name>
    <dbReference type="NCBI Taxonomy" id="292800"/>
    <lineage>
        <taxon>Bacteria</taxon>
        <taxon>Bacillati</taxon>
        <taxon>Bacillota</taxon>
        <taxon>Clostridia</taxon>
        <taxon>Eubacteriales</taxon>
        <taxon>Oscillospiraceae</taxon>
        <taxon>Flavonifractor</taxon>
    </lineage>
</organism>
<keyword evidence="1" id="KW-0479">Metal-binding</keyword>
<dbReference type="Pfam" id="PF11672">
    <property type="entry name" value="DUF3268"/>
    <property type="match status" value="1"/>
</dbReference>
<dbReference type="Proteomes" id="UP001211006">
    <property type="component" value="Unassembled WGS sequence"/>
</dbReference>
<dbReference type="RefSeq" id="WP_039997861.1">
    <property type="nucleotide sequence ID" value="NZ_CP095094.1"/>
</dbReference>
<dbReference type="InterPro" id="IPR021686">
    <property type="entry name" value="DUF3268"/>
</dbReference>
<keyword evidence="1" id="KW-0863">Zinc-finger</keyword>
<evidence type="ECO:0000313" key="1">
    <source>
        <dbReference type="EMBL" id="MDB7907297.1"/>
    </source>
</evidence>
<reference evidence="1" key="1">
    <citation type="submission" date="2023-01" db="EMBL/GenBank/DDBJ databases">
        <title>Human gut microbiome strain richness.</title>
        <authorList>
            <person name="Chen-Liaw A."/>
        </authorList>
    </citation>
    <scope>NUCLEOTIDE SEQUENCE</scope>
    <source>
        <strain evidence="1">2225st1_A6_2225SCRN_200828</strain>
    </source>
</reference>
<dbReference type="EMBL" id="JAQLWO010000017">
    <property type="protein sequence ID" value="MDB7907297.1"/>
    <property type="molecule type" value="Genomic_DNA"/>
</dbReference>
<keyword evidence="1" id="KW-0862">Zinc</keyword>
<comment type="caution">
    <text evidence="1">The sequence shown here is derived from an EMBL/GenBank/DDBJ whole genome shotgun (WGS) entry which is preliminary data.</text>
</comment>
<dbReference type="AlphaFoldDB" id="A0AAW6C314"/>
<sequence>MNHVECPRCHCPAMLVDSAVVYGRSYGPIYLCLICGAYVGCHPGSTRPLGTPADRATRTARHMAHQAFDPLWKSKRMTRRAAYAWLSQQMGLPPEKTHIGMFNQEQCCKVIRLCTGRTKAHDL</sequence>
<evidence type="ECO:0000313" key="2">
    <source>
        <dbReference type="Proteomes" id="UP001211006"/>
    </source>
</evidence>
<protein>
    <submittedName>
        <fullName evidence="1">Zinc-finger-containing protein</fullName>
    </submittedName>
</protein>
<accession>A0AAW6C314</accession>
<gene>
    <name evidence="1" type="ORF">PND83_15040</name>
</gene>
<name>A0AAW6C314_FLAPL</name>